<dbReference type="AlphaFoldDB" id="A0A940SV99"/>
<dbReference type="Pfam" id="PF21259">
    <property type="entry name" value="Rgg_C"/>
    <property type="match status" value="1"/>
</dbReference>
<sequence length="320" mass="37784">MKNYGEAFRYLRKNKGVKLKELAEEGLSVSLIAQFEKGQSKISYDRLLKLLHKLNVSHDEFGLLVNPGQYWLKEQEMMSKFYQLMNSYQIDTVIDDFLLKLLVEQRKIEDYLAKQVSLKMSHFLIFVKIYVLFIKLKQTGKPMSLEVIPEDIGVIGLPVQQYLFDVEIWGLYELELLNRMSFIFTPPILWRFVQQSVKRLESYRCLPAAEELVFQTLFTCLTVFCAKNAFEYAFKTLLMVEEQLVFQENLRFAAMLPFYRGWIYFFMGDQSKANSLFLETIQIYEQLGLEKERDKYKELSGNLKKVKENQLFLIQIFGSV</sequence>
<dbReference type="Gene3D" id="1.10.260.40">
    <property type="entry name" value="lambda repressor-like DNA-binding domains"/>
    <property type="match status" value="1"/>
</dbReference>
<dbReference type="SUPFAM" id="SSF47413">
    <property type="entry name" value="lambda repressor-like DNA-binding domains"/>
    <property type="match status" value="1"/>
</dbReference>
<dbReference type="InterPro" id="IPR010057">
    <property type="entry name" value="Transcription_activator_Rgg_C"/>
</dbReference>
<dbReference type="Proteomes" id="UP000674938">
    <property type="component" value="Unassembled WGS sequence"/>
</dbReference>
<name>A0A940SV99_9ENTE</name>
<reference evidence="2" key="1">
    <citation type="submission" date="2020-12" db="EMBL/GenBank/DDBJ databases">
        <title>Vagococcus allomyrinae sp. nov. and Enterococcus lavae sp. nov., isolated from the larvae of Allomyrina dichotoma.</title>
        <authorList>
            <person name="Lee S.D."/>
        </authorList>
    </citation>
    <scope>NUCLEOTIDE SEQUENCE</scope>
    <source>
        <strain evidence="2">BWB3-3</strain>
    </source>
</reference>
<proteinExistence type="predicted"/>
<dbReference type="InterPro" id="IPR010982">
    <property type="entry name" value="Lambda_DNA-bd_dom_sf"/>
</dbReference>
<evidence type="ECO:0000259" key="1">
    <source>
        <dbReference type="PROSITE" id="PS50943"/>
    </source>
</evidence>
<dbReference type="GO" id="GO:0003677">
    <property type="term" value="F:DNA binding"/>
    <property type="evidence" value="ECO:0007669"/>
    <property type="project" value="InterPro"/>
</dbReference>
<dbReference type="InterPro" id="IPR001387">
    <property type="entry name" value="Cro/C1-type_HTH"/>
</dbReference>
<dbReference type="EMBL" id="JAEEGA010000004">
    <property type="protein sequence ID" value="MBP1040871.1"/>
    <property type="molecule type" value="Genomic_DNA"/>
</dbReference>
<protein>
    <submittedName>
        <fullName evidence="2">Helix-turn-helix domain-containing protein</fullName>
    </submittedName>
</protein>
<dbReference type="CDD" id="cd00093">
    <property type="entry name" value="HTH_XRE"/>
    <property type="match status" value="1"/>
</dbReference>
<dbReference type="Pfam" id="PF01381">
    <property type="entry name" value="HTH_3"/>
    <property type="match status" value="1"/>
</dbReference>
<dbReference type="RefSeq" id="WP_209526345.1">
    <property type="nucleotide sequence ID" value="NZ_JAEEGA010000004.1"/>
</dbReference>
<evidence type="ECO:0000313" key="3">
    <source>
        <dbReference type="Proteomes" id="UP000674938"/>
    </source>
</evidence>
<dbReference type="NCBIfam" id="TIGR01716">
    <property type="entry name" value="RGG_Cterm"/>
    <property type="match status" value="1"/>
</dbReference>
<dbReference type="SMART" id="SM00530">
    <property type="entry name" value="HTH_XRE"/>
    <property type="match status" value="1"/>
</dbReference>
<comment type="caution">
    <text evidence="2">The sequence shown here is derived from an EMBL/GenBank/DDBJ whole genome shotgun (WGS) entry which is preliminary data.</text>
</comment>
<dbReference type="PROSITE" id="PS50943">
    <property type="entry name" value="HTH_CROC1"/>
    <property type="match status" value="1"/>
</dbReference>
<organism evidence="2 3">
    <name type="scientific">Vagococcus allomyrinae</name>
    <dbReference type="NCBI Taxonomy" id="2794353"/>
    <lineage>
        <taxon>Bacteria</taxon>
        <taxon>Bacillati</taxon>
        <taxon>Bacillota</taxon>
        <taxon>Bacilli</taxon>
        <taxon>Lactobacillales</taxon>
        <taxon>Enterococcaceae</taxon>
        <taxon>Vagococcus</taxon>
    </lineage>
</organism>
<feature type="domain" description="HTH cro/C1-type" evidence="1">
    <location>
        <begin position="8"/>
        <end position="61"/>
    </location>
</feature>
<evidence type="ECO:0000313" key="2">
    <source>
        <dbReference type="EMBL" id="MBP1040871.1"/>
    </source>
</evidence>
<gene>
    <name evidence="2" type="ORF">I6N95_07625</name>
</gene>
<keyword evidence="3" id="KW-1185">Reference proteome</keyword>
<accession>A0A940SV99</accession>
<dbReference type="PANTHER" id="PTHR37038:SF12">
    <property type="entry name" value="TRANSCRIPTIONAL REGULATOR"/>
    <property type="match status" value="1"/>
</dbReference>
<dbReference type="InterPro" id="IPR053163">
    <property type="entry name" value="HTH-type_regulator_Rgg"/>
</dbReference>
<dbReference type="PANTHER" id="PTHR37038">
    <property type="entry name" value="TRANSCRIPTIONAL REGULATOR-RELATED"/>
    <property type="match status" value="1"/>
</dbReference>